<evidence type="ECO:0000256" key="1">
    <source>
        <dbReference type="ARBA" id="ARBA00002319"/>
    </source>
</evidence>
<dbReference type="InterPro" id="IPR023030">
    <property type="entry name" value="Bifunc_HldE"/>
</dbReference>
<comment type="catalytic activity">
    <reaction evidence="10">
        <text>D-glycero-beta-D-manno-heptose 1-phosphate + ATP + H(+) = ADP-D-glycero-beta-D-manno-heptose + diphosphate</text>
        <dbReference type="Rhea" id="RHEA:27465"/>
        <dbReference type="ChEBI" id="CHEBI:15378"/>
        <dbReference type="ChEBI" id="CHEBI:30616"/>
        <dbReference type="ChEBI" id="CHEBI:33019"/>
        <dbReference type="ChEBI" id="CHEBI:59967"/>
        <dbReference type="ChEBI" id="CHEBI:61593"/>
        <dbReference type="EC" id="2.7.7.70"/>
    </reaction>
</comment>
<comment type="subunit">
    <text evidence="10">Homodimer.</text>
</comment>
<dbReference type="InterPro" id="IPR014729">
    <property type="entry name" value="Rossmann-like_a/b/a_fold"/>
</dbReference>
<name>A0AAV5ND43_9PROT</name>
<dbReference type="SUPFAM" id="SSF52374">
    <property type="entry name" value="Nucleotidylyl transferase"/>
    <property type="match status" value="1"/>
</dbReference>
<dbReference type="CDD" id="cd01172">
    <property type="entry name" value="RfaE_like"/>
    <property type="match status" value="1"/>
</dbReference>
<feature type="region of interest" description="Ribokinase" evidence="10">
    <location>
        <begin position="1"/>
        <end position="319"/>
    </location>
</feature>
<keyword evidence="5 10" id="KW-0547">Nucleotide-binding</keyword>
<dbReference type="InterPro" id="IPR011611">
    <property type="entry name" value="PfkB_dom"/>
</dbReference>
<dbReference type="NCBIfam" id="TIGR00125">
    <property type="entry name" value="cyt_tran_rel"/>
    <property type="match status" value="1"/>
</dbReference>
<feature type="domain" description="Carbohydrate kinase PfkB" evidence="11">
    <location>
        <begin position="9"/>
        <end position="305"/>
    </location>
</feature>
<dbReference type="GO" id="GO:0005524">
    <property type="term" value="F:ATP binding"/>
    <property type="evidence" value="ECO:0007669"/>
    <property type="project" value="UniProtKB-UniRule"/>
</dbReference>
<keyword evidence="7 10" id="KW-0067">ATP-binding</keyword>
<dbReference type="Pfam" id="PF00294">
    <property type="entry name" value="PfkB"/>
    <property type="match status" value="1"/>
</dbReference>
<feature type="active site" evidence="10">
    <location>
        <position position="267"/>
    </location>
</feature>
<dbReference type="EC" id="2.7.7.70" evidence="10"/>
<dbReference type="NCBIfam" id="TIGR02198">
    <property type="entry name" value="rfaE_dom_I"/>
    <property type="match status" value="1"/>
</dbReference>
<keyword evidence="9 10" id="KW-0119">Carbohydrate metabolism</keyword>
<comment type="function">
    <text evidence="1 10">Catalyzes the phosphorylation of D-glycero-D-manno-heptose 7-phosphate at the C-1 position to selectively form D-glycero-beta-D-manno-heptose-1,7-bisphosphate.</text>
</comment>
<feature type="binding site" evidence="10">
    <location>
        <begin position="198"/>
        <end position="201"/>
    </location>
    <ligand>
        <name>ATP</name>
        <dbReference type="ChEBI" id="CHEBI:30616"/>
    </ligand>
</feature>
<dbReference type="AlphaFoldDB" id="A0AAV5ND43"/>
<dbReference type="PANTHER" id="PTHR46969:SF1">
    <property type="entry name" value="BIFUNCTIONAL PROTEIN HLDE"/>
    <property type="match status" value="1"/>
</dbReference>
<dbReference type="InterPro" id="IPR011913">
    <property type="entry name" value="RfaE_dom_I"/>
</dbReference>
<dbReference type="GO" id="GO:0033785">
    <property type="term" value="F:heptose 7-phosphate kinase activity"/>
    <property type="evidence" value="ECO:0007669"/>
    <property type="project" value="UniProtKB-UniRule"/>
</dbReference>
<dbReference type="EC" id="2.7.1.167" evidence="10"/>
<dbReference type="Pfam" id="PF01467">
    <property type="entry name" value="CTP_transf_like"/>
    <property type="match status" value="1"/>
</dbReference>
<keyword evidence="4 10" id="KW-0548">Nucleotidyltransferase</keyword>
<evidence type="ECO:0000259" key="12">
    <source>
        <dbReference type="Pfam" id="PF01467"/>
    </source>
</evidence>
<dbReference type="Proteomes" id="UP001156614">
    <property type="component" value="Unassembled WGS sequence"/>
</dbReference>
<evidence type="ECO:0000256" key="8">
    <source>
        <dbReference type="ARBA" id="ARBA00023268"/>
    </source>
</evidence>
<feature type="domain" description="Cytidyltransferase-like" evidence="12">
    <location>
        <begin position="348"/>
        <end position="441"/>
    </location>
</feature>
<feature type="region of interest" description="Cytidylyltransferase" evidence="10">
    <location>
        <begin position="347"/>
        <end position="482"/>
    </location>
</feature>
<evidence type="ECO:0000313" key="13">
    <source>
        <dbReference type="EMBL" id="GLQ62075.1"/>
    </source>
</evidence>
<keyword evidence="3 10" id="KW-0808">Transferase</keyword>
<gene>
    <name evidence="13" type="primary">hldE_2</name>
    <name evidence="10" type="synonym">hldE</name>
    <name evidence="13" type="ORF">GCM10007867_09200</name>
</gene>
<keyword evidence="8 10" id="KW-0511">Multifunctional enzyme</keyword>
<dbReference type="SUPFAM" id="SSF53613">
    <property type="entry name" value="Ribokinase-like"/>
    <property type="match status" value="1"/>
</dbReference>
<evidence type="ECO:0000256" key="6">
    <source>
        <dbReference type="ARBA" id="ARBA00022777"/>
    </source>
</evidence>
<dbReference type="EMBL" id="BSNU01000001">
    <property type="protein sequence ID" value="GLQ62075.1"/>
    <property type="molecule type" value="Genomic_DNA"/>
</dbReference>
<dbReference type="PANTHER" id="PTHR46969">
    <property type="entry name" value="BIFUNCTIONAL PROTEIN HLDE"/>
    <property type="match status" value="1"/>
</dbReference>
<keyword evidence="6 10" id="KW-0418">Kinase</keyword>
<comment type="pathway">
    <text evidence="10">Nucleotide-sugar biosynthesis; ADP-L-glycero-beta-D-manno-heptose biosynthesis; ADP-L-glycero-beta-D-manno-heptose from D-glycero-beta-D-manno-heptose 7-phosphate: step 1/4.</text>
</comment>
<dbReference type="GO" id="GO:0016773">
    <property type="term" value="F:phosphotransferase activity, alcohol group as acceptor"/>
    <property type="evidence" value="ECO:0007669"/>
    <property type="project" value="InterPro"/>
</dbReference>
<evidence type="ECO:0000256" key="2">
    <source>
        <dbReference type="ARBA" id="ARBA00003753"/>
    </source>
</evidence>
<accession>A0AAV5ND43</accession>
<dbReference type="GO" id="GO:0033786">
    <property type="term" value="F:heptose-1-phosphate adenylyltransferase activity"/>
    <property type="evidence" value="ECO:0007669"/>
    <property type="project" value="UniProtKB-UniRule"/>
</dbReference>
<dbReference type="InterPro" id="IPR029056">
    <property type="entry name" value="Ribokinase-like"/>
</dbReference>
<proteinExistence type="inferred from homology"/>
<evidence type="ECO:0000256" key="9">
    <source>
        <dbReference type="ARBA" id="ARBA00023277"/>
    </source>
</evidence>
<keyword evidence="14" id="KW-1185">Reference proteome</keyword>
<protein>
    <recommendedName>
        <fullName evidence="10">Bifunctional protein HldE</fullName>
    </recommendedName>
    <domain>
        <recommendedName>
            <fullName evidence="10">D-beta-D-heptose 7-phosphate kinase</fullName>
            <ecNumber evidence="10">2.7.1.167</ecNumber>
        </recommendedName>
        <alternativeName>
            <fullName evidence="10">D-beta-D-heptose 7-phosphotransferase</fullName>
        </alternativeName>
        <alternativeName>
            <fullName evidence="10">D-glycero-beta-D-manno-heptose-7-phosphate kinase</fullName>
        </alternativeName>
    </domain>
    <domain>
        <recommendedName>
            <fullName evidence="10">D-beta-D-heptose 1-phosphate adenylyltransferase</fullName>
            <ecNumber evidence="10">2.7.7.70</ecNumber>
        </recommendedName>
        <alternativeName>
            <fullName evidence="10">D-glycero-beta-D-manno-heptose 1-phosphate adenylyltransferase</fullName>
        </alternativeName>
    </domain>
</protein>
<comment type="catalytic activity">
    <reaction evidence="10">
        <text>D-glycero-beta-D-manno-heptose 7-phosphate + ATP = D-glycero-beta-D-manno-heptose 1,7-bisphosphate + ADP + H(+)</text>
        <dbReference type="Rhea" id="RHEA:27473"/>
        <dbReference type="ChEBI" id="CHEBI:15378"/>
        <dbReference type="ChEBI" id="CHEBI:30616"/>
        <dbReference type="ChEBI" id="CHEBI:60204"/>
        <dbReference type="ChEBI" id="CHEBI:60208"/>
        <dbReference type="ChEBI" id="CHEBI:456216"/>
        <dbReference type="EC" id="2.7.1.167"/>
    </reaction>
</comment>
<evidence type="ECO:0000256" key="5">
    <source>
        <dbReference type="ARBA" id="ARBA00022741"/>
    </source>
</evidence>
<dbReference type="Gene3D" id="3.40.1190.20">
    <property type="match status" value="1"/>
</dbReference>
<comment type="pathway">
    <text evidence="10">Nucleotide-sugar biosynthesis; ADP-L-glycero-beta-D-manno-heptose biosynthesis; ADP-L-glycero-beta-D-manno-heptose from D-glycero-beta-D-manno-heptose 7-phosphate: step 3/4.</text>
</comment>
<comment type="similarity">
    <text evidence="10">In the C-terminal section; belongs to the cytidylyltransferase family.</text>
</comment>
<dbReference type="Gene3D" id="3.40.50.620">
    <property type="entry name" value="HUPs"/>
    <property type="match status" value="1"/>
</dbReference>
<dbReference type="RefSeq" id="WP_099213665.1">
    <property type="nucleotide sequence ID" value="NZ_BEWM01000026.1"/>
</dbReference>
<dbReference type="InterPro" id="IPR004821">
    <property type="entry name" value="Cyt_trans-like"/>
</dbReference>
<comment type="similarity">
    <text evidence="10">In the N-terminal section; belongs to the carbohydrate kinase PfkB family.</text>
</comment>
<evidence type="ECO:0000256" key="4">
    <source>
        <dbReference type="ARBA" id="ARBA00022695"/>
    </source>
</evidence>
<evidence type="ECO:0000256" key="3">
    <source>
        <dbReference type="ARBA" id="ARBA00022679"/>
    </source>
</evidence>
<organism evidence="13 14">
    <name type="scientific">Gluconobacter cerinus</name>
    <dbReference type="NCBI Taxonomy" id="38307"/>
    <lineage>
        <taxon>Bacteria</taxon>
        <taxon>Pseudomonadati</taxon>
        <taxon>Pseudomonadota</taxon>
        <taxon>Alphaproteobacteria</taxon>
        <taxon>Acetobacterales</taxon>
        <taxon>Acetobacteraceae</taxon>
        <taxon>Gluconobacter</taxon>
    </lineage>
</organism>
<comment type="caution">
    <text evidence="13">The sequence shown here is derived from an EMBL/GenBank/DDBJ whole genome shotgun (WGS) entry which is preliminary data.</text>
</comment>
<evidence type="ECO:0000256" key="10">
    <source>
        <dbReference type="HAMAP-Rule" id="MF_01603"/>
    </source>
</evidence>
<evidence type="ECO:0000313" key="14">
    <source>
        <dbReference type="Proteomes" id="UP001156614"/>
    </source>
</evidence>
<comment type="function">
    <text evidence="2 10">Catalyzes the ADP transfer from ATP to D-glycero-beta-D-manno-heptose 1-phosphate, yielding ADP-D-glycero-beta-D-manno-heptose.</text>
</comment>
<sequence>MLESLHFGKIVVIGDVMLDCYVAGNVERISPEAPVPVVRQSRRSAVPGGAANVAINAAALGCSVTLIGAVGPDDIGMSLRNAISSHSHIDLSMLVEVPGWSTISKTRIISSGQQIVRVDAEYLIDFDDAIRRTLIARTIAALEGASVLVCSDYAKGVLSRDVVSAIIKEARARGIPVIVDPKTRDFTCYAGARLITPNRSEATLASGLTICGDADAEQAAALLSGQFGGDVLITRSEDGMTLWQRNGNILHQPARKTEVFDVSGAGDTVLATIAAMLSAGQDLETAVVIATHAASLAIRKIGTATVSCEELTHALNEDAAANGGVVSLERAKSIVAGWRRRGLSIVFTSGCFDIVHPGHIALLRAAATEGDRLIVALSSDASAFHHKGPTRPMQSKDARGLVVSALRDVDLVVFFDEGTLQQTIEALLPDVLVKGIDCSEDQVVVDDIMKAAGGRVVGVNLIEGYSVTQIVRKMQSEKLGNF</sequence>
<dbReference type="HAMAP" id="MF_01603">
    <property type="entry name" value="HldE"/>
    <property type="match status" value="1"/>
</dbReference>
<dbReference type="GO" id="GO:0005829">
    <property type="term" value="C:cytosol"/>
    <property type="evidence" value="ECO:0007669"/>
    <property type="project" value="TreeGrafter"/>
</dbReference>
<evidence type="ECO:0000256" key="7">
    <source>
        <dbReference type="ARBA" id="ARBA00022840"/>
    </source>
</evidence>
<reference evidence="14" key="1">
    <citation type="journal article" date="2019" name="Int. J. Syst. Evol. Microbiol.">
        <title>The Global Catalogue of Microorganisms (GCM) 10K type strain sequencing project: providing services to taxonomists for standard genome sequencing and annotation.</title>
        <authorList>
            <consortium name="The Broad Institute Genomics Platform"/>
            <consortium name="The Broad Institute Genome Sequencing Center for Infectious Disease"/>
            <person name="Wu L."/>
            <person name="Ma J."/>
        </authorList>
    </citation>
    <scope>NUCLEOTIDE SEQUENCE [LARGE SCALE GENOMIC DNA]</scope>
    <source>
        <strain evidence="14">NBRC 3267</strain>
    </source>
</reference>
<evidence type="ECO:0000259" key="11">
    <source>
        <dbReference type="Pfam" id="PF00294"/>
    </source>
</evidence>